<evidence type="ECO:0000313" key="2">
    <source>
        <dbReference type="Proteomes" id="UP000735302"/>
    </source>
</evidence>
<proteinExistence type="predicted"/>
<accession>A0AAV3YBP2</accession>
<evidence type="ECO:0008006" key="3">
    <source>
        <dbReference type="Google" id="ProtNLM"/>
    </source>
</evidence>
<protein>
    <recommendedName>
        <fullName evidence="3">Peptidase A2 domain-containing protein</fullName>
    </recommendedName>
</protein>
<dbReference type="EMBL" id="BLXT01000744">
    <property type="protein sequence ID" value="GFN79795.1"/>
    <property type="molecule type" value="Genomic_DNA"/>
</dbReference>
<dbReference type="AlphaFoldDB" id="A0AAV3YBP2"/>
<gene>
    <name evidence="1" type="ORF">PoB_000630100</name>
</gene>
<reference evidence="1 2" key="1">
    <citation type="journal article" date="2021" name="Elife">
        <title>Chloroplast acquisition without the gene transfer in kleptoplastic sea slugs, Plakobranchus ocellatus.</title>
        <authorList>
            <person name="Maeda T."/>
            <person name="Takahashi S."/>
            <person name="Yoshida T."/>
            <person name="Shimamura S."/>
            <person name="Takaki Y."/>
            <person name="Nagai Y."/>
            <person name="Toyoda A."/>
            <person name="Suzuki Y."/>
            <person name="Arimoto A."/>
            <person name="Ishii H."/>
            <person name="Satoh N."/>
            <person name="Nishiyama T."/>
            <person name="Hasebe M."/>
            <person name="Maruyama T."/>
            <person name="Minagawa J."/>
            <person name="Obokata J."/>
            <person name="Shigenobu S."/>
        </authorList>
    </citation>
    <scope>NUCLEOTIDE SEQUENCE [LARGE SCALE GENOMIC DNA]</scope>
</reference>
<dbReference type="Proteomes" id="UP000735302">
    <property type="component" value="Unassembled WGS sequence"/>
</dbReference>
<name>A0AAV3YBP2_9GAST</name>
<evidence type="ECO:0000313" key="1">
    <source>
        <dbReference type="EMBL" id="GFN79795.1"/>
    </source>
</evidence>
<keyword evidence="2" id="KW-1185">Reference proteome</keyword>
<comment type="caution">
    <text evidence="1">The sequence shown here is derived from an EMBL/GenBank/DDBJ whole genome shotgun (WGS) entry which is preliminary data.</text>
</comment>
<organism evidence="1 2">
    <name type="scientific">Plakobranchus ocellatus</name>
    <dbReference type="NCBI Taxonomy" id="259542"/>
    <lineage>
        <taxon>Eukaryota</taxon>
        <taxon>Metazoa</taxon>
        <taxon>Spiralia</taxon>
        <taxon>Lophotrochozoa</taxon>
        <taxon>Mollusca</taxon>
        <taxon>Gastropoda</taxon>
        <taxon>Heterobranchia</taxon>
        <taxon>Euthyneura</taxon>
        <taxon>Panpulmonata</taxon>
        <taxon>Sacoglossa</taxon>
        <taxon>Placobranchoidea</taxon>
        <taxon>Plakobranchidae</taxon>
        <taxon>Plakobranchus</taxon>
    </lineage>
</organism>
<sequence>MQADESASHSQVAIGGQSVIHKLELKPSSQQGNTQQPGTLIRTNCGHRCHRDKDTTCPALNQTYSLCYKLGHFKRVCRSGPAAKSAPKQRDKRTRALQTKVNALSSRPFLYTVHLLSGKHFIPITAEVDTGAQILGVTEATYRRHFAHLPLLPAATLRNFDNTVLSDHSLGRFLTQDEILLTDDAVPSAKKLRPVLLARRQKVSEKVQNMDDPGIWEATDTSS</sequence>